<evidence type="ECO:0000313" key="14">
    <source>
        <dbReference type="EMBL" id="TCJ06086.1"/>
    </source>
</evidence>
<dbReference type="InterPro" id="IPR013752">
    <property type="entry name" value="KPA_reductase"/>
</dbReference>
<dbReference type="STRING" id="1742358.GCA_001439605_01566"/>
<comment type="function">
    <text evidence="1 11">Catalyzes the NADPH-dependent reduction of ketopantoate into pantoic acid.</text>
</comment>
<evidence type="ECO:0000256" key="5">
    <source>
        <dbReference type="ARBA" id="ARBA00019465"/>
    </source>
</evidence>
<dbReference type="GO" id="GO:0005737">
    <property type="term" value="C:cytoplasm"/>
    <property type="evidence" value="ECO:0007669"/>
    <property type="project" value="TreeGrafter"/>
</dbReference>
<dbReference type="EC" id="1.1.1.169" evidence="4 11"/>
<feature type="domain" description="Ketopantoate reductase C-terminal" evidence="13">
    <location>
        <begin position="178"/>
        <end position="295"/>
    </location>
</feature>
<dbReference type="AlphaFoldDB" id="A0A4R1B6I2"/>
<dbReference type="Gene3D" id="3.40.50.720">
    <property type="entry name" value="NAD(P)-binding Rossmann-like Domain"/>
    <property type="match status" value="1"/>
</dbReference>
<dbReference type="EMBL" id="SJTH01000002">
    <property type="protein sequence ID" value="TCJ06086.1"/>
    <property type="molecule type" value="Genomic_DNA"/>
</dbReference>
<keyword evidence="8 11" id="KW-0560">Oxidoreductase</keyword>
<evidence type="ECO:0000256" key="11">
    <source>
        <dbReference type="RuleBase" id="RU362068"/>
    </source>
</evidence>
<dbReference type="InterPro" id="IPR036291">
    <property type="entry name" value="NAD(P)-bd_dom_sf"/>
</dbReference>
<feature type="domain" description="Ketopantoate reductase N-terminal" evidence="12">
    <location>
        <begin position="3"/>
        <end position="149"/>
    </location>
</feature>
<dbReference type="InterPro" id="IPR013332">
    <property type="entry name" value="KPR_N"/>
</dbReference>
<dbReference type="SUPFAM" id="SSF48179">
    <property type="entry name" value="6-phosphogluconate dehydrogenase C-terminal domain-like"/>
    <property type="match status" value="1"/>
</dbReference>
<evidence type="ECO:0000259" key="13">
    <source>
        <dbReference type="Pfam" id="PF08546"/>
    </source>
</evidence>
<comment type="pathway">
    <text evidence="2 11">Cofactor biosynthesis; (R)-pantothenate biosynthesis; (R)-pantoate from 3-methyl-2-oxobutanoate: step 2/2.</text>
</comment>
<accession>A0A4R1B6I2</accession>
<protein>
    <recommendedName>
        <fullName evidence="5 11">2-dehydropantoate 2-reductase</fullName>
        <ecNumber evidence="4 11">1.1.1.169</ecNumber>
    </recommendedName>
    <alternativeName>
        <fullName evidence="9 11">Ketopantoate reductase</fullName>
    </alternativeName>
</protein>
<dbReference type="Pfam" id="PF02558">
    <property type="entry name" value="ApbA"/>
    <property type="match status" value="1"/>
</dbReference>
<dbReference type="PANTHER" id="PTHR43765:SF2">
    <property type="entry name" value="2-DEHYDROPANTOATE 2-REDUCTASE"/>
    <property type="match status" value="1"/>
</dbReference>
<dbReference type="PANTHER" id="PTHR43765">
    <property type="entry name" value="2-DEHYDROPANTOATE 2-REDUCTASE-RELATED"/>
    <property type="match status" value="1"/>
</dbReference>
<dbReference type="InterPro" id="IPR013328">
    <property type="entry name" value="6PGD_dom2"/>
</dbReference>
<evidence type="ECO:0000259" key="12">
    <source>
        <dbReference type="Pfam" id="PF02558"/>
    </source>
</evidence>
<evidence type="ECO:0000256" key="2">
    <source>
        <dbReference type="ARBA" id="ARBA00004994"/>
    </source>
</evidence>
<dbReference type="GO" id="GO:0050661">
    <property type="term" value="F:NADP binding"/>
    <property type="evidence" value="ECO:0007669"/>
    <property type="project" value="TreeGrafter"/>
</dbReference>
<keyword evidence="15" id="KW-1185">Reference proteome</keyword>
<evidence type="ECO:0000256" key="9">
    <source>
        <dbReference type="ARBA" id="ARBA00032024"/>
    </source>
</evidence>
<dbReference type="GO" id="GO:0008677">
    <property type="term" value="F:2-dehydropantoate 2-reductase activity"/>
    <property type="evidence" value="ECO:0007669"/>
    <property type="project" value="UniProtKB-EC"/>
</dbReference>
<dbReference type="InterPro" id="IPR008927">
    <property type="entry name" value="6-PGluconate_DH-like_C_sf"/>
</dbReference>
<gene>
    <name evidence="14" type="ORF">E0Y62_02305</name>
</gene>
<evidence type="ECO:0000256" key="6">
    <source>
        <dbReference type="ARBA" id="ARBA00022655"/>
    </source>
</evidence>
<comment type="catalytic activity">
    <reaction evidence="10 11">
        <text>(R)-pantoate + NADP(+) = 2-dehydropantoate + NADPH + H(+)</text>
        <dbReference type="Rhea" id="RHEA:16233"/>
        <dbReference type="ChEBI" id="CHEBI:11561"/>
        <dbReference type="ChEBI" id="CHEBI:15378"/>
        <dbReference type="ChEBI" id="CHEBI:15980"/>
        <dbReference type="ChEBI" id="CHEBI:57783"/>
        <dbReference type="ChEBI" id="CHEBI:58349"/>
        <dbReference type="EC" id="1.1.1.169"/>
    </reaction>
</comment>
<evidence type="ECO:0000256" key="1">
    <source>
        <dbReference type="ARBA" id="ARBA00002919"/>
    </source>
</evidence>
<dbReference type="GO" id="GO:0015940">
    <property type="term" value="P:pantothenate biosynthetic process"/>
    <property type="evidence" value="ECO:0007669"/>
    <property type="project" value="UniProtKB-UniPathway"/>
</dbReference>
<proteinExistence type="inferred from homology"/>
<evidence type="ECO:0000256" key="3">
    <source>
        <dbReference type="ARBA" id="ARBA00007870"/>
    </source>
</evidence>
<reference evidence="14 15" key="1">
    <citation type="submission" date="2019-03" db="EMBL/GenBank/DDBJ databases">
        <authorList>
            <person name="Jensen L."/>
            <person name="Storgaard J."/>
            <person name="Sulaj E."/>
            <person name="Schramm A."/>
            <person name="Marshall I.P.G."/>
        </authorList>
    </citation>
    <scope>NUCLEOTIDE SEQUENCE [LARGE SCALE GENOMIC DNA]</scope>
    <source>
        <strain evidence="14 15">2017H2G3</strain>
    </source>
</reference>
<comment type="caution">
    <text evidence="14">The sequence shown here is derived from an EMBL/GenBank/DDBJ whole genome shotgun (WGS) entry which is preliminary data.</text>
</comment>
<keyword evidence="6 11" id="KW-0566">Pantothenate biosynthesis</keyword>
<keyword evidence="7 11" id="KW-0521">NADP</keyword>
<organism evidence="14 15">
    <name type="scientific">Cytobacillus praedii</name>
    <dbReference type="NCBI Taxonomy" id="1742358"/>
    <lineage>
        <taxon>Bacteria</taxon>
        <taxon>Bacillati</taxon>
        <taxon>Bacillota</taxon>
        <taxon>Bacilli</taxon>
        <taxon>Bacillales</taxon>
        <taxon>Bacillaceae</taxon>
        <taxon>Cytobacillus</taxon>
    </lineage>
</organism>
<dbReference type="RefSeq" id="WP_131235909.1">
    <property type="nucleotide sequence ID" value="NZ_SJTH01000002.1"/>
</dbReference>
<dbReference type="InterPro" id="IPR050838">
    <property type="entry name" value="Ketopantoate_reductase"/>
</dbReference>
<sequence length="301" mass="34773">MKIGIIGGGSIGLLLAHYLMKHHEVHVFVRSKRQMDILLTEGLIFEKKKKLINEKINVSLFSSWDAKEELTIIAVKQYQLSSIIEKIKVSNKLANGSFVFLQNGMGHLKMLNELYNKTIIVGTVEHGANKIKDNHILHTGEGQINLALYQGNNRTELAELLAIPIENFPFMFQEDYYEMLLQKLIVNAVINPLTAVLNVNNGMLLENSHYYYLFKKYYEELSVILNINNKEKTFRHLEDICRSTSENRSSMLKDLDEHRPTEIEAILGFVLEEAREKQLKAPFSENYYHLIKGKEYEGRKN</sequence>
<evidence type="ECO:0000256" key="10">
    <source>
        <dbReference type="ARBA" id="ARBA00048793"/>
    </source>
</evidence>
<dbReference type="NCBIfam" id="NF005093">
    <property type="entry name" value="PRK06522.2-4"/>
    <property type="match status" value="1"/>
</dbReference>
<name>A0A4R1B6I2_9BACI</name>
<dbReference type="Proteomes" id="UP000293846">
    <property type="component" value="Unassembled WGS sequence"/>
</dbReference>
<evidence type="ECO:0000256" key="8">
    <source>
        <dbReference type="ARBA" id="ARBA00023002"/>
    </source>
</evidence>
<evidence type="ECO:0000313" key="15">
    <source>
        <dbReference type="Proteomes" id="UP000293846"/>
    </source>
</evidence>
<comment type="similarity">
    <text evidence="3 11">Belongs to the ketopantoate reductase family.</text>
</comment>
<dbReference type="OrthoDB" id="9800163at2"/>
<dbReference type="Gene3D" id="1.10.1040.10">
    <property type="entry name" value="N-(1-d-carboxylethyl)-l-norvaline Dehydrogenase, domain 2"/>
    <property type="match status" value="1"/>
</dbReference>
<dbReference type="Pfam" id="PF08546">
    <property type="entry name" value="ApbA_C"/>
    <property type="match status" value="1"/>
</dbReference>
<evidence type="ECO:0000256" key="7">
    <source>
        <dbReference type="ARBA" id="ARBA00022857"/>
    </source>
</evidence>
<dbReference type="InterPro" id="IPR003710">
    <property type="entry name" value="ApbA"/>
</dbReference>
<dbReference type="UniPathway" id="UPA00028">
    <property type="reaction ID" value="UER00004"/>
</dbReference>
<dbReference type="SUPFAM" id="SSF51735">
    <property type="entry name" value="NAD(P)-binding Rossmann-fold domains"/>
    <property type="match status" value="1"/>
</dbReference>
<dbReference type="NCBIfam" id="TIGR00745">
    <property type="entry name" value="apbA_panE"/>
    <property type="match status" value="1"/>
</dbReference>
<evidence type="ECO:0000256" key="4">
    <source>
        <dbReference type="ARBA" id="ARBA00013014"/>
    </source>
</evidence>